<keyword evidence="8" id="KW-1185">Reference proteome</keyword>
<evidence type="ECO:0000313" key="8">
    <source>
        <dbReference type="Proteomes" id="UP000254326"/>
    </source>
</evidence>
<feature type="region of interest" description="Disordered" evidence="4">
    <location>
        <begin position="368"/>
        <end position="389"/>
    </location>
</feature>
<dbReference type="Pfam" id="PF00015">
    <property type="entry name" value="MCPsignal"/>
    <property type="match status" value="1"/>
</dbReference>
<dbReference type="PANTHER" id="PTHR32089">
    <property type="entry name" value="METHYL-ACCEPTING CHEMOTAXIS PROTEIN MCPB"/>
    <property type="match status" value="1"/>
</dbReference>
<comment type="caution">
    <text evidence="7">The sequence shown here is derived from an EMBL/GenBank/DDBJ whole genome shotgun (WGS) entry which is preliminary data.</text>
</comment>
<keyword evidence="2 3" id="KW-0807">Transducer</keyword>
<evidence type="ECO:0000313" key="7">
    <source>
        <dbReference type="EMBL" id="RDL43449.1"/>
    </source>
</evidence>
<dbReference type="InterPro" id="IPR004089">
    <property type="entry name" value="MCPsignal_dom"/>
</dbReference>
<evidence type="ECO:0000256" key="3">
    <source>
        <dbReference type="PROSITE-ProRule" id="PRU00284"/>
    </source>
</evidence>
<comment type="subcellular location">
    <subcellularLocation>
        <location evidence="1">Membrane</location>
    </subcellularLocation>
</comment>
<sequence length="389" mass="42892">MLKSSLIHIFAVAVAGYLIWSGFVWEAFIVLSLSGALLVFLSRSHANSQSKEFGTALDEEYLASHQSEVDAAGVSKVKHLFNEELIPLLEICSDDMGNVLSTQKSAIELLSRAFEDTNNLIREQNSCIRSLVEDGSEGGKRYSDVMREFADQTASTLDKFIGSTVEMSAASMELLNKVNKIHDEMPEITKALKDIDEIAEQTNLLALNAAIEAARAGEAGRGFAVVADEVRSLSNRSSGFSDAIQARLQAMQSQVAELTHSMERLAAHDVTYIMESKKSMNTALGHIVDKAVSDSQVTAELDTLTHKLESAIFDATRGLQFDDINSQNIQYTIDTIDLIVEQLPALKDHSVHDIENVFKEKLDAITERRQQKHNPVSQQDIESGDIDLF</sequence>
<protein>
    <submittedName>
        <fullName evidence="7">Chemotaxis protein</fullName>
    </submittedName>
</protein>
<dbReference type="SUPFAM" id="SSF58104">
    <property type="entry name" value="Methyl-accepting chemotaxis protein (MCP) signaling domain"/>
    <property type="match status" value="1"/>
</dbReference>
<dbReference type="Proteomes" id="UP000254326">
    <property type="component" value="Unassembled WGS sequence"/>
</dbReference>
<reference evidence="7 8" key="1">
    <citation type="submission" date="2018-06" db="EMBL/GenBank/DDBJ databases">
        <title>Marinomonas sp. YLB-05 draft genome sequence.</title>
        <authorList>
            <person name="Yu L."/>
            <person name="Tang X."/>
        </authorList>
    </citation>
    <scope>NUCLEOTIDE SEQUENCE [LARGE SCALE GENOMIC DNA]</scope>
    <source>
        <strain evidence="7 8">YLB-05</strain>
    </source>
</reference>
<dbReference type="AlphaFoldDB" id="A0A370U6P8"/>
<dbReference type="GO" id="GO:0007165">
    <property type="term" value="P:signal transduction"/>
    <property type="evidence" value="ECO:0007669"/>
    <property type="project" value="UniProtKB-KW"/>
</dbReference>
<dbReference type="PROSITE" id="PS50111">
    <property type="entry name" value="CHEMOTAXIS_TRANSDUC_2"/>
    <property type="match status" value="1"/>
</dbReference>
<evidence type="ECO:0000256" key="2">
    <source>
        <dbReference type="ARBA" id="ARBA00023224"/>
    </source>
</evidence>
<keyword evidence="5" id="KW-1133">Transmembrane helix</keyword>
<dbReference type="GO" id="GO:0016020">
    <property type="term" value="C:membrane"/>
    <property type="evidence" value="ECO:0007669"/>
    <property type="project" value="UniProtKB-SubCell"/>
</dbReference>
<dbReference type="Gene3D" id="1.10.287.950">
    <property type="entry name" value="Methyl-accepting chemotaxis protein"/>
    <property type="match status" value="1"/>
</dbReference>
<dbReference type="PANTHER" id="PTHR32089:SF41">
    <property type="entry name" value="METHYL-ACCEPTING CHEMOTAXIS PROTEIN"/>
    <property type="match status" value="1"/>
</dbReference>
<evidence type="ECO:0000256" key="4">
    <source>
        <dbReference type="SAM" id="MobiDB-lite"/>
    </source>
</evidence>
<gene>
    <name evidence="7" type="ORF">DN730_14015</name>
</gene>
<evidence type="ECO:0000259" key="6">
    <source>
        <dbReference type="PROSITE" id="PS50111"/>
    </source>
</evidence>
<feature type="domain" description="Methyl-accepting transducer" evidence="6">
    <location>
        <begin position="111"/>
        <end position="323"/>
    </location>
</feature>
<keyword evidence="5" id="KW-0472">Membrane</keyword>
<evidence type="ECO:0000256" key="5">
    <source>
        <dbReference type="SAM" id="Phobius"/>
    </source>
</evidence>
<evidence type="ECO:0000256" key="1">
    <source>
        <dbReference type="ARBA" id="ARBA00004370"/>
    </source>
</evidence>
<dbReference type="OrthoDB" id="369661at2"/>
<organism evidence="7 8">
    <name type="scientific">Marinomonas piezotolerans</name>
    <dbReference type="NCBI Taxonomy" id="2213058"/>
    <lineage>
        <taxon>Bacteria</taxon>
        <taxon>Pseudomonadati</taxon>
        <taxon>Pseudomonadota</taxon>
        <taxon>Gammaproteobacteria</taxon>
        <taxon>Oceanospirillales</taxon>
        <taxon>Oceanospirillaceae</taxon>
        <taxon>Marinomonas</taxon>
    </lineage>
</organism>
<accession>A0A370U6P8</accession>
<proteinExistence type="predicted"/>
<feature type="transmembrane region" description="Helical" evidence="5">
    <location>
        <begin position="6"/>
        <end position="39"/>
    </location>
</feature>
<name>A0A370U6P8_9GAMM</name>
<dbReference type="EMBL" id="QKRA01000007">
    <property type="protein sequence ID" value="RDL43449.1"/>
    <property type="molecule type" value="Genomic_DNA"/>
</dbReference>
<dbReference type="GO" id="GO:0006935">
    <property type="term" value="P:chemotaxis"/>
    <property type="evidence" value="ECO:0007669"/>
    <property type="project" value="UniProtKB-ARBA"/>
</dbReference>
<dbReference type="SMART" id="SM00283">
    <property type="entry name" value="MA"/>
    <property type="match status" value="1"/>
</dbReference>
<keyword evidence="5" id="KW-0812">Transmembrane</keyword>